<dbReference type="EMBL" id="CCNB01000004">
    <property type="protein sequence ID" value="CDX26291.1"/>
    <property type="molecule type" value="Genomic_DNA"/>
</dbReference>
<sequence>MPAVASPTELTFLPANYRGADYDHSLPKAMDLPTMMLAGWRMSHAMRMLVIMRRY</sequence>
<reference evidence="1 2" key="1">
    <citation type="submission" date="2014-08" db="EMBL/GenBank/DDBJ databases">
        <authorList>
            <person name="Moulin Lionel"/>
        </authorList>
    </citation>
    <scope>NUCLEOTIDE SEQUENCE [LARGE SCALE GENOMIC DNA]</scope>
</reference>
<accession>A0A090EEK4</accession>
<dbReference type="AlphaFoldDB" id="A0A090EEK4"/>
<proteinExistence type="predicted"/>
<organism evidence="1 2">
    <name type="scientific">Mesorhizobium plurifarium</name>
    <dbReference type="NCBI Taxonomy" id="69974"/>
    <lineage>
        <taxon>Bacteria</taxon>
        <taxon>Pseudomonadati</taxon>
        <taxon>Pseudomonadota</taxon>
        <taxon>Alphaproteobacteria</taxon>
        <taxon>Hyphomicrobiales</taxon>
        <taxon>Phyllobacteriaceae</taxon>
        <taxon>Mesorhizobium</taxon>
    </lineage>
</organism>
<gene>
    <name evidence="1" type="ORF">MPLDJ20_120149</name>
</gene>
<dbReference type="Proteomes" id="UP000046373">
    <property type="component" value="Unassembled WGS sequence"/>
</dbReference>
<evidence type="ECO:0000313" key="2">
    <source>
        <dbReference type="Proteomes" id="UP000046373"/>
    </source>
</evidence>
<name>A0A090EEK4_MESPL</name>
<evidence type="ECO:0000313" key="1">
    <source>
        <dbReference type="EMBL" id="CDX26291.1"/>
    </source>
</evidence>
<protein>
    <submittedName>
        <fullName evidence="1">Uncharacterized protein</fullName>
    </submittedName>
</protein>